<reference evidence="9 10" key="1">
    <citation type="submission" date="2019-12" db="EMBL/GenBank/DDBJ databases">
        <authorList>
            <person name="Li J."/>
            <person name="Shi Y."/>
            <person name="Xu G."/>
            <person name="Xiao D."/>
            <person name="Ran X."/>
        </authorList>
    </citation>
    <scope>NUCLEOTIDE SEQUENCE [LARGE SCALE GENOMIC DNA]</scope>
    <source>
        <strain evidence="9 10">JCM 15915</strain>
    </source>
</reference>
<dbReference type="InterPro" id="IPR017475">
    <property type="entry name" value="EPS_sugar_tfrase"/>
</dbReference>
<evidence type="ECO:0000256" key="6">
    <source>
        <dbReference type="ARBA" id="ARBA00023136"/>
    </source>
</evidence>
<keyword evidence="4 7" id="KW-0812">Transmembrane</keyword>
<evidence type="ECO:0000256" key="1">
    <source>
        <dbReference type="ARBA" id="ARBA00004141"/>
    </source>
</evidence>
<dbReference type="PANTHER" id="PTHR30576">
    <property type="entry name" value="COLANIC BIOSYNTHESIS UDP-GLUCOSE LIPID CARRIER TRANSFERASE"/>
    <property type="match status" value="1"/>
</dbReference>
<evidence type="ECO:0000313" key="9">
    <source>
        <dbReference type="EMBL" id="MUN53827.1"/>
    </source>
</evidence>
<comment type="caution">
    <text evidence="9">The sequence shown here is derived from an EMBL/GenBank/DDBJ whole genome shotgun (WGS) entry which is preliminary data.</text>
</comment>
<comment type="similarity">
    <text evidence="2">Belongs to the bacterial sugar transferase family.</text>
</comment>
<evidence type="ECO:0000256" key="4">
    <source>
        <dbReference type="ARBA" id="ARBA00022692"/>
    </source>
</evidence>
<dbReference type="GO" id="GO:0016020">
    <property type="term" value="C:membrane"/>
    <property type="evidence" value="ECO:0007669"/>
    <property type="project" value="UniProtKB-SubCell"/>
</dbReference>
<organism evidence="9 10">
    <name type="scientific">Rothia koreensis</name>
    <dbReference type="NCBI Taxonomy" id="592378"/>
    <lineage>
        <taxon>Bacteria</taxon>
        <taxon>Bacillati</taxon>
        <taxon>Actinomycetota</taxon>
        <taxon>Actinomycetes</taxon>
        <taxon>Micrococcales</taxon>
        <taxon>Micrococcaceae</taxon>
        <taxon>Rothia</taxon>
    </lineage>
</organism>
<dbReference type="Pfam" id="PF13727">
    <property type="entry name" value="CoA_binding_3"/>
    <property type="match status" value="1"/>
</dbReference>
<gene>
    <name evidence="9" type="ORF">GMA10_01055</name>
</gene>
<feature type="transmembrane region" description="Helical" evidence="7">
    <location>
        <begin position="286"/>
        <end position="310"/>
    </location>
</feature>
<proteinExistence type="inferred from homology"/>
<evidence type="ECO:0000259" key="8">
    <source>
        <dbReference type="Pfam" id="PF02397"/>
    </source>
</evidence>
<keyword evidence="10" id="KW-1185">Reference proteome</keyword>
<evidence type="ECO:0000256" key="7">
    <source>
        <dbReference type="SAM" id="Phobius"/>
    </source>
</evidence>
<feature type="transmembrane region" description="Helical" evidence="7">
    <location>
        <begin position="47"/>
        <end position="66"/>
    </location>
</feature>
<feature type="transmembrane region" description="Helical" evidence="7">
    <location>
        <begin position="7"/>
        <end position="27"/>
    </location>
</feature>
<feature type="transmembrane region" description="Helical" evidence="7">
    <location>
        <begin position="110"/>
        <end position="130"/>
    </location>
</feature>
<dbReference type="Proteomes" id="UP000462152">
    <property type="component" value="Unassembled WGS sequence"/>
</dbReference>
<dbReference type="GO" id="GO:0016780">
    <property type="term" value="F:phosphotransferase activity, for other substituted phosphate groups"/>
    <property type="evidence" value="ECO:0007669"/>
    <property type="project" value="TreeGrafter"/>
</dbReference>
<feature type="domain" description="Bacterial sugar transferase" evidence="8">
    <location>
        <begin position="284"/>
        <end position="472"/>
    </location>
</feature>
<feature type="transmembrane region" description="Helical" evidence="7">
    <location>
        <begin position="86"/>
        <end position="104"/>
    </location>
</feature>
<sequence length="478" mass="52762">MTWNTKAVQVLSVTDAIAIAIAVFVAQTLRFGTDLDETLPIRGNDPIAYGIISSGLGVIWWVTLWLGGARTSRILGAGNDEYRKVVTSSLAVFAAIAILAYAVGAQLARGYVLIAAPLGILLLLMQRLMFRTWIVRRRTLGRALIRALIIGDAKSTAHLVETMDGARNYGYVPAGIYFAGLPDAQKLAAHRDVPLLGHSTDPEEILRVVREHAIDVVAMSTGHLIWPRNMRKLGWLLADEHVGLMMAPALTDIAGPRFHTQPLNGLPLIHVSTPRMRGPAAFVKRLLDIVGSALGLLLLSPLLAVLALVVKLDSPQGPVFFAQKRVGHHGSTFSMYKFRSMVPNAEELKAQLMDRNEGQGVLFKIADDPRVTRVGRFMRRYSLDELPQLWNVLTGNMSLVGPRPPLDDEVRRYEEDVHRRLLVKPGITGLWQVSGRSDLSWEESTRLDLYYVENWSVIGDIIVLCKTVRAVFTAVGAH</sequence>
<keyword evidence="3 9" id="KW-0808">Transferase</keyword>
<dbReference type="NCBIfam" id="TIGR03025">
    <property type="entry name" value="EPS_sugtrans"/>
    <property type="match status" value="1"/>
</dbReference>
<accession>A0A7K1LF57</accession>
<keyword evidence="5 7" id="KW-1133">Transmembrane helix</keyword>
<evidence type="ECO:0000313" key="10">
    <source>
        <dbReference type="Proteomes" id="UP000462152"/>
    </source>
</evidence>
<evidence type="ECO:0000256" key="3">
    <source>
        <dbReference type="ARBA" id="ARBA00022679"/>
    </source>
</evidence>
<dbReference type="PANTHER" id="PTHR30576:SF10">
    <property type="entry name" value="SLL5057 PROTEIN"/>
    <property type="match status" value="1"/>
</dbReference>
<evidence type="ECO:0000256" key="5">
    <source>
        <dbReference type="ARBA" id="ARBA00022989"/>
    </source>
</evidence>
<dbReference type="AlphaFoldDB" id="A0A7K1LF57"/>
<protein>
    <submittedName>
        <fullName evidence="9">Exopolysaccharide biosynthesis polyprenyl glycosylphosphotransferase</fullName>
    </submittedName>
</protein>
<dbReference type="InterPro" id="IPR003362">
    <property type="entry name" value="Bact_transf"/>
</dbReference>
<comment type="subcellular location">
    <subcellularLocation>
        <location evidence="1">Membrane</location>
        <topology evidence="1">Multi-pass membrane protein</topology>
    </subcellularLocation>
</comment>
<evidence type="ECO:0000256" key="2">
    <source>
        <dbReference type="ARBA" id="ARBA00006464"/>
    </source>
</evidence>
<keyword evidence="6 7" id="KW-0472">Membrane</keyword>
<dbReference type="Pfam" id="PF02397">
    <property type="entry name" value="Bac_transf"/>
    <property type="match status" value="1"/>
</dbReference>
<dbReference type="OrthoDB" id="9808602at2"/>
<dbReference type="EMBL" id="WOGT01000001">
    <property type="protein sequence ID" value="MUN53827.1"/>
    <property type="molecule type" value="Genomic_DNA"/>
</dbReference>
<name>A0A7K1LF57_9MICC</name>